<evidence type="ECO:0000313" key="3">
    <source>
        <dbReference type="Proteomes" id="UP000748025"/>
    </source>
</evidence>
<keyword evidence="1" id="KW-1133">Transmembrane helix</keyword>
<sequence length="356" mass="40172">MEAISWGSIRAILICLAPFLIPKALSWYRSFRASATSPNGVSLQPIPLRVRFALGLLFVLSSIYMVQTFSFFAPENLFLRTQSRLQIPVDVLFNRISTLRPGNVLTSSDLALRAKFVNLRSRLLYVQFGPSVLADCPFCNADVPDSYFYYALPSILWTHLANLLVTAVVTSSSVTGKAGSQWRRFATIAAFIVAAVDAYLVRSYNFQANARALRLSEVDFFYWSMRNYRLLALCLLNGLLGWVLYLSCTNRAFVQQPSPSERIAHVTSSLSVARSRLNAIGIMNNTAMRNEQLRARYQEYWAHETKLMRGAMEQREVVECVNDALSTRINIEGINKEAETYTEGVLNAFFGAREHE</sequence>
<evidence type="ECO:0008006" key="4">
    <source>
        <dbReference type="Google" id="ProtNLM"/>
    </source>
</evidence>
<accession>A0A9P7NGT2</accession>
<dbReference type="PANTHER" id="PTHR39470:SF1">
    <property type="entry name" value="CHORISMATE SYNTHASE PROTEIN"/>
    <property type="match status" value="1"/>
</dbReference>
<protein>
    <recommendedName>
        <fullName evidence="4">Chorismate synthase protein</fullName>
    </recommendedName>
</protein>
<feature type="transmembrane region" description="Helical" evidence="1">
    <location>
        <begin position="230"/>
        <end position="247"/>
    </location>
</feature>
<dbReference type="AlphaFoldDB" id="A0A9P7NGT2"/>
<evidence type="ECO:0000313" key="2">
    <source>
        <dbReference type="EMBL" id="KAG6015740.1"/>
    </source>
</evidence>
<keyword evidence="1" id="KW-0812">Transmembrane</keyword>
<reference evidence="2" key="1">
    <citation type="journal article" date="2020" name="bioRxiv">
        <title>Whole genome comparisons of ergot fungi reveals the divergence and evolution of species within the genus Claviceps are the result of varying mechanisms driving genome evolution and host range expansion.</title>
        <authorList>
            <person name="Wyka S.A."/>
            <person name="Mondo S.J."/>
            <person name="Liu M."/>
            <person name="Dettman J."/>
            <person name="Nalam V."/>
            <person name="Broders K.D."/>
        </authorList>
    </citation>
    <scope>NUCLEOTIDE SEQUENCE</scope>
    <source>
        <strain evidence="2">CCC 602</strain>
    </source>
</reference>
<gene>
    <name evidence="2" type="ORF">E4U43_004885</name>
</gene>
<keyword evidence="1" id="KW-0472">Membrane</keyword>
<keyword evidence="3" id="KW-1185">Reference proteome</keyword>
<feature type="transmembrane region" description="Helical" evidence="1">
    <location>
        <begin position="182"/>
        <end position="201"/>
    </location>
</feature>
<name>A0A9P7NGT2_9HYPO</name>
<feature type="transmembrane region" description="Helical" evidence="1">
    <location>
        <begin position="147"/>
        <end position="170"/>
    </location>
</feature>
<dbReference type="OrthoDB" id="4218123at2759"/>
<dbReference type="Proteomes" id="UP000748025">
    <property type="component" value="Unassembled WGS sequence"/>
</dbReference>
<comment type="caution">
    <text evidence="2">The sequence shown here is derived from an EMBL/GenBank/DDBJ whole genome shotgun (WGS) entry which is preliminary data.</text>
</comment>
<organism evidence="2 3">
    <name type="scientific">Claviceps pusilla</name>
    <dbReference type="NCBI Taxonomy" id="123648"/>
    <lineage>
        <taxon>Eukaryota</taxon>
        <taxon>Fungi</taxon>
        <taxon>Dikarya</taxon>
        <taxon>Ascomycota</taxon>
        <taxon>Pezizomycotina</taxon>
        <taxon>Sordariomycetes</taxon>
        <taxon>Hypocreomycetidae</taxon>
        <taxon>Hypocreales</taxon>
        <taxon>Clavicipitaceae</taxon>
        <taxon>Claviceps</taxon>
    </lineage>
</organism>
<evidence type="ECO:0000256" key="1">
    <source>
        <dbReference type="SAM" id="Phobius"/>
    </source>
</evidence>
<proteinExistence type="predicted"/>
<dbReference type="EMBL" id="SRPW01000318">
    <property type="protein sequence ID" value="KAG6015740.1"/>
    <property type="molecule type" value="Genomic_DNA"/>
</dbReference>
<feature type="transmembrane region" description="Helical" evidence="1">
    <location>
        <begin position="50"/>
        <end position="73"/>
    </location>
</feature>
<dbReference type="PANTHER" id="PTHR39470">
    <property type="entry name" value="CHROMOSOME 10, WHOLE GENOME SHOTGUN SEQUENCE"/>
    <property type="match status" value="1"/>
</dbReference>